<reference evidence="3" key="2">
    <citation type="submission" date="2015-01" db="EMBL/GenBank/DDBJ databases">
        <title>Evolutionary Origins and Diversification of the Mycorrhizal Mutualists.</title>
        <authorList>
            <consortium name="DOE Joint Genome Institute"/>
            <consortium name="Mycorrhizal Genomics Consortium"/>
            <person name="Kohler A."/>
            <person name="Kuo A."/>
            <person name="Nagy L.G."/>
            <person name="Floudas D."/>
            <person name="Copeland A."/>
            <person name="Barry K.W."/>
            <person name="Cichocki N."/>
            <person name="Veneault-Fourrey C."/>
            <person name="LaButti K."/>
            <person name="Lindquist E.A."/>
            <person name="Lipzen A."/>
            <person name="Lundell T."/>
            <person name="Morin E."/>
            <person name="Murat C."/>
            <person name="Riley R."/>
            <person name="Ohm R."/>
            <person name="Sun H."/>
            <person name="Tunlid A."/>
            <person name="Henrissat B."/>
            <person name="Grigoriev I.V."/>
            <person name="Hibbett D.S."/>
            <person name="Martin F."/>
        </authorList>
    </citation>
    <scope>NUCLEOTIDE SEQUENCE [LARGE SCALE GENOMIC DNA]</scope>
    <source>
        <strain evidence="3">F 1598</strain>
    </source>
</reference>
<evidence type="ECO:0000256" key="1">
    <source>
        <dbReference type="SAM" id="Phobius"/>
    </source>
</evidence>
<evidence type="ECO:0000313" key="2">
    <source>
        <dbReference type="EMBL" id="KIM88258.1"/>
    </source>
</evidence>
<protein>
    <submittedName>
        <fullName evidence="2">Uncharacterized protein</fullName>
    </submittedName>
</protein>
<organism evidence="2 3">
    <name type="scientific">Piloderma croceum (strain F 1598)</name>
    <dbReference type="NCBI Taxonomy" id="765440"/>
    <lineage>
        <taxon>Eukaryota</taxon>
        <taxon>Fungi</taxon>
        <taxon>Dikarya</taxon>
        <taxon>Basidiomycota</taxon>
        <taxon>Agaricomycotina</taxon>
        <taxon>Agaricomycetes</taxon>
        <taxon>Agaricomycetidae</taxon>
        <taxon>Atheliales</taxon>
        <taxon>Atheliaceae</taxon>
        <taxon>Piloderma</taxon>
    </lineage>
</organism>
<accession>A0A0C3BP54</accession>
<proteinExistence type="predicted"/>
<reference evidence="2 3" key="1">
    <citation type="submission" date="2014-04" db="EMBL/GenBank/DDBJ databases">
        <authorList>
            <consortium name="DOE Joint Genome Institute"/>
            <person name="Kuo A."/>
            <person name="Tarkka M."/>
            <person name="Buscot F."/>
            <person name="Kohler A."/>
            <person name="Nagy L.G."/>
            <person name="Floudas D."/>
            <person name="Copeland A."/>
            <person name="Barry K.W."/>
            <person name="Cichocki N."/>
            <person name="Veneault-Fourrey C."/>
            <person name="LaButti K."/>
            <person name="Lindquist E.A."/>
            <person name="Lipzen A."/>
            <person name="Lundell T."/>
            <person name="Morin E."/>
            <person name="Murat C."/>
            <person name="Sun H."/>
            <person name="Tunlid A."/>
            <person name="Henrissat B."/>
            <person name="Grigoriev I.V."/>
            <person name="Hibbett D.S."/>
            <person name="Martin F."/>
            <person name="Nordberg H.P."/>
            <person name="Cantor M.N."/>
            <person name="Hua S.X."/>
        </authorList>
    </citation>
    <scope>NUCLEOTIDE SEQUENCE [LARGE SCALE GENOMIC DNA]</scope>
    <source>
        <strain evidence="2 3">F 1598</strain>
    </source>
</reference>
<evidence type="ECO:0000313" key="3">
    <source>
        <dbReference type="Proteomes" id="UP000054166"/>
    </source>
</evidence>
<keyword evidence="1" id="KW-1133">Transmembrane helix</keyword>
<dbReference type="InParanoid" id="A0A0C3BP54"/>
<keyword evidence="1" id="KW-0472">Membrane</keyword>
<name>A0A0C3BP54_PILCF</name>
<keyword evidence="3" id="KW-1185">Reference proteome</keyword>
<keyword evidence="1" id="KW-0812">Transmembrane</keyword>
<dbReference type="EMBL" id="KN832977">
    <property type="protein sequence ID" value="KIM88258.1"/>
    <property type="molecule type" value="Genomic_DNA"/>
</dbReference>
<gene>
    <name evidence="2" type="ORF">PILCRDRAFT_252415</name>
</gene>
<dbReference type="Proteomes" id="UP000054166">
    <property type="component" value="Unassembled WGS sequence"/>
</dbReference>
<dbReference type="HOGENOM" id="CLU_2171973_0_0_1"/>
<sequence>MLIRSDPELNEVLRALRFPGLIIFSNPISCGVATYLLMYVSFLLSPPSFPELTTAIATNIHMAPSKLILNPQTQPTQFTPGVPPTCPDEISCWIGLGRGRFMSLLREGVS</sequence>
<feature type="transmembrane region" description="Helical" evidence="1">
    <location>
        <begin position="21"/>
        <end position="44"/>
    </location>
</feature>
<dbReference type="AlphaFoldDB" id="A0A0C3BP54"/>